<sequence length="428" mass="46466">MARLKLPCLNGITTPGFHHRSLVNGIPVGYIPLPETGLTCLDLWVAAGSRWETATETGLAHFLEHMVFKGSRRLAEGEFDWRIETIGGTSNAATGLDDVHFQVSCPAAAAMEALELVAELVLFPSFRDEAFALERLVVQEELKQALDQPDEVAYQALLARACGSHSYGRPILGTPASLNALTVDAMAAFHQRLYGAGRLVVVVSGAVALDVFHGQFQSNPLSRRAAVSPPRGPQPRLTVQPGHGRLKLKRLECARLMACWAMPPAAGHTMLAGVELAICLLAEGRCSWLISRLREELGLVDELDLEIIPLEAGSLAILEASCAPTQLHRLERLLPQCLTDWLRQPPRPQALQRACRQMATRLCFGMESAGGAAAHLGPSLLRGHVHPPDGPLADLQTWTATTLHTQVMPLFAPRQAHWLSVVPADNRS</sequence>
<dbReference type="InterPro" id="IPR011249">
    <property type="entry name" value="Metalloenz_LuxS/M16"/>
</dbReference>
<dbReference type="EMBL" id="VYDO01000107">
    <property type="protein sequence ID" value="MYG37999.1"/>
    <property type="molecule type" value="Genomic_DNA"/>
</dbReference>
<comment type="caution">
    <text evidence="5">The sequence shown here is derived from an EMBL/GenBank/DDBJ whole genome shotgun (WGS) entry which is preliminary data.</text>
</comment>
<feature type="domain" description="Peptidase M16 C-terminal" evidence="4">
    <location>
        <begin position="181"/>
        <end position="358"/>
    </location>
</feature>
<name>A0A6B1F5H8_9SYNE</name>
<organism evidence="5">
    <name type="scientific">Synechococcus sp. SB0676_bin_10</name>
    <dbReference type="NCBI Taxonomy" id="2604869"/>
    <lineage>
        <taxon>Bacteria</taxon>
        <taxon>Bacillati</taxon>
        <taxon>Cyanobacteriota</taxon>
        <taxon>Cyanophyceae</taxon>
        <taxon>Synechococcales</taxon>
        <taxon>Synechococcaceae</taxon>
        <taxon>Synechococcus</taxon>
    </lineage>
</organism>
<evidence type="ECO:0000259" key="3">
    <source>
        <dbReference type="Pfam" id="PF00675"/>
    </source>
</evidence>
<evidence type="ECO:0000256" key="1">
    <source>
        <dbReference type="ARBA" id="ARBA00007261"/>
    </source>
</evidence>
<reference evidence="5" key="1">
    <citation type="submission" date="2019-09" db="EMBL/GenBank/DDBJ databases">
        <title>Characterisation of the sponge microbiome using genome-centric metagenomics.</title>
        <authorList>
            <person name="Engelberts J.P."/>
            <person name="Robbins S.J."/>
            <person name="De Goeij J.M."/>
            <person name="Aranda M."/>
            <person name="Bell S.C."/>
            <person name="Webster N.S."/>
        </authorList>
    </citation>
    <scope>NUCLEOTIDE SEQUENCE</scope>
    <source>
        <strain evidence="5">SB0676_bin_10</strain>
    </source>
</reference>
<dbReference type="Pfam" id="PF00675">
    <property type="entry name" value="Peptidase_M16"/>
    <property type="match status" value="1"/>
</dbReference>
<dbReference type="InterPro" id="IPR007863">
    <property type="entry name" value="Peptidase_M16_C"/>
</dbReference>
<evidence type="ECO:0000313" key="5">
    <source>
        <dbReference type="EMBL" id="MYG37999.1"/>
    </source>
</evidence>
<dbReference type="InterPro" id="IPR011765">
    <property type="entry name" value="Pept_M16_N"/>
</dbReference>
<protein>
    <submittedName>
        <fullName evidence="5">Insulinase family protein</fullName>
    </submittedName>
</protein>
<comment type="similarity">
    <text evidence="1 2">Belongs to the peptidase M16 family.</text>
</comment>
<dbReference type="GO" id="GO:0004222">
    <property type="term" value="F:metalloendopeptidase activity"/>
    <property type="evidence" value="ECO:0007669"/>
    <property type="project" value="InterPro"/>
</dbReference>
<dbReference type="PROSITE" id="PS00143">
    <property type="entry name" value="INSULINASE"/>
    <property type="match status" value="1"/>
</dbReference>
<gene>
    <name evidence="5" type="ORF">F4162_03125</name>
</gene>
<evidence type="ECO:0000259" key="4">
    <source>
        <dbReference type="Pfam" id="PF05193"/>
    </source>
</evidence>
<proteinExistence type="inferred from homology"/>
<accession>A0A6B1F5H8</accession>
<dbReference type="PANTHER" id="PTHR11851:SF49">
    <property type="entry name" value="MITOCHONDRIAL-PROCESSING PEPTIDASE SUBUNIT ALPHA"/>
    <property type="match status" value="1"/>
</dbReference>
<evidence type="ECO:0000256" key="2">
    <source>
        <dbReference type="RuleBase" id="RU004447"/>
    </source>
</evidence>
<dbReference type="GO" id="GO:0046872">
    <property type="term" value="F:metal ion binding"/>
    <property type="evidence" value="ECO:0007669"/>
    <property type="project" value="InterPro"/>
</dbReference>
<feature type="domain" description="Peptidase M16 N-terminal" evidence="3">
    <location>
        <begin position="41"/>
        <end position="174"/>
    </location>
</feature>
<dbReference type="InterPro" id="IPR050361">
    <property type="entry name" value="MPP/UQCRC_Complex"/>
</dbReference>
<dbReference type="SUPFAM" id="SSF63411">
    <property type="entry name" value="LuxS/MPP-like metallohydrolase"/>
    <property type="match status" value="2"/>
</dbReference>
<dbReference type="AlphaFoldDB" id="A0A6B1F5H8"/>
<dbReference type="Gene3D" id="3.30.830.10">
    <property type="entry name" value="Metalloenzyme, LuxS/M16 peptidase-like"/>
    <property type="match status" value="2"/>
</dbReference>
<dbReference type="Pfam" id="PF05193">
    <property type="entry name" value="Peptidase_M16_C"/>
    <property type="match status" value="1"/>
</dbReference>
<dbReference type="PANTHER" id="PTHR11851">
    <property type="entry name" value="METALLOPROTEASE"/>
    <property type="match status" value="1"/>
</dbReference>
<dbReference type="InterPro" id="IPR001431">
    <property type="entry name" value="Pept_M16_Zn_BS"/>
</dbReference>
<dbReference type="GO" id="GO:0006508">
    <property type="term" value="P:proteolysis"/>
    <property type="evidence" value="ECO:0007669"/>
    <property type="project" value="InterPro"/>
</dbReference>